<reference evidence="5" key="2">
    <citation type="submission" date="2022-01" db="EMBL/GenBank/DDBJ databases">
        <authorList>
            <person name="Yamashiro T."/>
            <person name="Shiraishi A."/>
            <person name="Satake H."/>
            <person name="Nakayama K."/>
        </authorList>
    </citation>
    <scope>NUCLEOTIDE SEQUENCE</scope>
</reference>
<sequence length="344" mass="38907">MDQMLEKEAEREKTYEQMHKFMQDMSVALVRQPNKGPIVVDQHCGLSDFSEFQSMQGGPSSFSTQGNSSFFEGAQATPSYGHNMATLNWKTPMPSHPGTSNWQTQMSSCSTTPNWQTQMPSHPYDAGLFNLNILNRARREARPSMYMLSPYMNLPPSTVVPKKRSVKTKNKGKNANLSAFNLGNTFDEDNVGGDAVMFLGEHDIGHCLVYENVDPSKVRRGNYVDCMELLLNPYDVYLDCHMMGYMVPNYFWRQLVPHLCMPGSHSLARANQEGWLSDDVYMPINAGGNHWVMGAIDLQASLFYVYDSLHSEGTKLMLEQQVRDWTPVINGILQSRGCFNGTRR</sequence>
<evidence type="ECO:0000256" key="3">
    <source>
        <dbReference type="ARBA" id="ARBA00022801"/>
    </source>
</evidence>
<protein>
    <submittedName>
        <fullName evidence="5">Phospholipase-like protein</fullName>
    </submittedName>
</protein>
<dbReference type="Pfam" id="PF02902">
    <property type="entry name" value="Peptidase_C48"/>
    <property type="match status" value="1"/>
</dbReference>
<evidence type="ECO:0000259" key="4">
    <source>
        <dbReference type="Pfam" id="PF02902"/>
    </source>
</evidence>
<keyword evidence="2" id="KW-0645">Protease</keyword>
<name>A0ABQ5BBJ6_9ASTR</name>
<evidence type="ECO:0000313" key="5">
    <source>
        <dbReference type="EMBL" id="GJT12240.1"/>
    </source>
</evidence>
<feature type="domain" description="Ubiquitin-like protease family profile" evidence="4">
    <location>
        <begin position="278"/>
        <end position="323"/>
    </location>
</feature>
<comment type="caution">
    <text evidence="5">The sequence shown here is derived from an EMBL/GenBank/DDBJ whole genome shotgun (WGS) entry which is preliminary data.</text>
</comment>
<keyword evidence="3" id="KW-0378">Hydrolase</keyword>
<evidence type="ECO:0000256" key="1">
    <source>
        <dbReference type="ARBA" id="ARBA00005234"/>
    </source>
</evidence>
<dbReference type="InterPro" id="IPR003653">
    <property type="entry name" value="Peptidase_C48_C"/>
</dbReference>
<accession>A0ABQ5BBJ6</accession>
<dbReference type="Proteomes" id="UP001151760">
    <property type="component" value="Unassembled WGS sequence"/>
</dbReference>
<evidence type="ECO:0000313" key="6">
    <source>
        <dbReference type="Proteomes" id="UP001151760"/>
    </source>
</evidence>
<organism evidence="5 6">
    <name type="scientific">Tanacetum coccineum</name>
    <dbReference type="NCBI Taxonomy" id="301880"/>
    <lineage>
        <taxon>Eukaryota</taxon>
        <taxon>Viridiplantae</taxon>
        <taxon>Streptophyta</taxon>
        <taxon>Embryophyta</taxon>
        <taxon>Tracheophyta</taxon>
        <taxon>Spermatophyta</taxon>
        <taxon>Magnoliopsida</taxon>
        <taxon>eudicotyledons</taxon>
        <taxon>Gunneridae</taxon>
        <taxon>Pentapetalae</taxon>
        <taxon>asterids</taxon>
        <taxon>campanulids</taxon>
        <taxon>Asterales</taxon>
        <taxon>Asteraceae</taxon>
        <taxon>Asteroideae</taxon>
        <taxon>Anthemideae</taxon>
        <taxon>Anthemidinae</taxon>
        <taxon>Tanacetum</taxon>
    </lineage>
</organism>
<dbReference type="EMBL" id="BQNB010013131">
    <property type="protein sequence ID" value="GJT12240.1"/>
    <property type="molecule type" value="Genomic_DNA"/>
</dbReference>
<dbReference type="InterPro" id="IPR038765">
    <property type="entry name" value="Papain-like_cys_pep_sf"/>
</dbReference>
<dbReference type="SUPFAM" id="SSF54001">
    <property type="entry name" value="Cysteine proteinases"/>
    <property type="match status" value="1"/>
</dbReference>
<proteinExistence type="inferred from homology"/>
<gene>
    <name evidence="5" type="ORF">Tco_0859282</name>
</gene>
<keyword evidence="6" id="KW-1185">Reference proteome</keyword>
<evidence type="ECO:0000256" key="2">
    <source>
        <dbReference type="ARBA" id="ARBA00022670"/>
    </source>
</evidence>
<dbReference type="Gene3D" id="3.40.395.10">
    <property type="entry name" value="Adenoviral Proteinase, Chain A"/>
    <property type="match status" value="1"/>
</dbReference>
<comment type="similarity">
    <text evidence="1">Belongs to the peptidase C48 family.</text>
</comment>
<reference evidence="5" key="1">
    <citation type="journal article" date="2022" name="Int. J. Mol. Sci.">
        <title>Draft Genome of Tanacetum Coccineum: Genomic Comparison of Closely Related Tanacetum-Family Plants.</title>
        <authorList>
            <person name="Yamashiro T."/>
            <person name="Shiraishi A."/>
            <person name="Nakayama K."/>
            <person name="Satake H."/>
        </authorList>
    </citation>
    <scope>NUCLEOTIDE SEQUENCE</scope>
</reference>